<organism evidence="17 18">
    <name type="scientific">Thermaerobacter composti</name>
    <dbReference type="NCBI Taxonomy" id="554949"/>
    <lineage>
        <taxon>Bacteria</taxon>
        <taxon>Bacillati</taxon>
        <taxon>Bacillota</taxon>
        <taxon>Clostridia</taxon>
        <taxon>Eubacteriales</taxon>
        <taxon>Clostridiales Family XVII. Incertae Sedis</taxon>
        <taxon>Thermaerobacter</taxon>
    </lineage>
</organism>
<dbReference type="InterPro" id="IPR035996">
    <property type="entry name" value="4pyrrol_Methylase_sf"/>
</dbReference>
<dbReference type="Gene3D" id="3.40.1010.10">
    <property type="entry name" value="Cobalt-precorrin-4 Transmethylase, Domain 1"/>
    <property type="match status" value="1"/>
</dbReference>
<dbReference type="InterPro" id="IPR014776">
    <property type="entry name" value="4pyrrole_Mease_sub2"/>
</dbReference>
<dbReference type="EMBL" id="CP132508">
    <property type="protein sequence ID" value="WPD18358.1"/>
    <property type="molecule type" value="Genomic_DNA"/>
</dbReference>
<evidence type="ECO:0000256" key="1">
    <source>
        <dbReference type="ARBA" id="ARBA00005010"/>
    </source>
</evidence>
<dbReference type="Pfam" id="PF13241">
    <property type="entry name" value="NAD_binding_7"/>
    <property type="match status" value="1"/>
</dbReference>
<dbReference type="InterPro" id="IPR014777">
    <property type="entry name" value="4pyrrole_Mease_sub1"/>
</dbReference>
<keyword evidence="4 12" id="KW-0808">Transferase</keyword>
<keyword evidence="3 12" id="KW-0489">Methyltransferase</keyword>
<feature type="domain" description="Sirohaem synthase dimerisation" evidence="15">
    <location>
        <begin position="168"/>
        <end position="224"/>
    </location>
</feature>
<evidence type="ECO:0000256" key="7">
    <source>
        <dbReference type="ARBA" id="ARBA00023027"/>
    </source>
</evidence>
<dbReference type="EC" id="2.1.1.107" evidence="17"/>
<evidence type="ECO:0000259" key="14">
    <source>
        <dbReference type="Pfam" id="PF00590"/>
    </source>
</evidence>
<evidence type="ECO:0000256" key="10">
    <source>
        <dbReference type="ARBA" id="ARBA00023268"/>
    </source>
</evidence>
<feature type="region of interest" description="Disordered" evidence="13">
    <location>
        <begin position="568"/>
        <end position="590"/>
    </location>
</feature>
<keyword evidence="2" id="KW-0169">Cobalamin biosynthesis</keyword>
<dbReference type="Proteomes" id="UP001304683">
    <property type="component" value="Chromosome"/>
</dbReference>
<evidence type="ECO:0000259" key="16">
    <source>
        <dbReference type="Pfam" id="PF14824"/>
    </source>
</evidence>
<evidence type="ECO:0000256" key="5">
    <source>
        <dbReference type="ARBA" id="ARBA00022691"/>
    </source>
</evidence>
<dbReference type="SUPFAM" id="SSF75615">
    <property type="entry name" value="Siroheme synthase middle domains-like"/>
    <property type="match status" value="1"/>
</dbReference>
<keyword evidence="7" id="KW-0520">NAD</keyword>
<dbReference type="InterPro" id="IPR000878">
    <property type="entry name" value="4pyrrol_Mease"/>
</dbReference>
<evidence type="ECO:0000256" key="8">
    <source>
        <dbReference type="ARBA" id="ARBA00023239"/>
    </source>
</evidence>
<evidence type="ECO:0000256" key="11">
    <source>
        <dbReference type="ARBA" id="ARBA00047561"/>
    </source>
</evidence>
<evidence type="ECO:0000313" key="18">
    <source>
        <dbReference type="Proteomes" id="UP001304683"/>
    </source>
</evidence>
<dbReference type="Gene3D" id="3.30.160.110">
    <property type="entry name" value="Siroheme synthase, domain 2"/>
    <property type="match status" value="1"/>
</dbReference>
<feature type="compositionally biased region" description="Low complexity" evidence="13">
    <location>
        <begin position="229"/>
        <end position="241"/>
    </location>
</feature>
<keyword evidence="18" id="KW-1185">Reference proteome</keyword>
<dbReference type="PANTHER" id="PTHR45790:SF3">
    <property type="entry name" value="S-ADENOSYL-L-METHIONINE-DEPENDENT UROPORPHYRINOGEN III METHYLTRANSFERASE, CHLOROPLASTIC"/>
    <property type="match status" value="1"/>
</dbReference>
<name>A0ABZ0QLI3_9FIRM</name>
<comment type="pathway">
    <text evidence="1">Porphyrin-containing compound metabolism; siroheme biosynthesis; sirohydrochlorin from precorrin-2: step 1/1.</text>
</comment>
<keyword evidence="6" id="KW-0560">Oxidoreductase</keyword>
<dbReference type="GO" id="GO:0032259">
    <property type="term" value="P:methylation"/>
    <property type="evidence" value="ECO:0007669"/>
    <property type="project" value="UniProtKB-KW"/>
</dbReference>
<dbReference type="RefSeq" id="WP_318750206.1">
    <property type="nucleotide sequence ID" value="NZ_CP132508.1"/>
</dbReference>
<sequence>MGTDGGLRGPDGTAPGRVPYYPVMLDLRDRPCVVLGGGREAEAKVRGLLDAGARVTLVAATATEALARWAAEGRIRWIRREYRPGDLAGFVLVIAATGDPDLNRRIRREADRRHLWVNAVDDPPHCSFILPAVHRQGDLVVAVGTGGQSPALAARLRDRLARELGPEYATWIALLGSMRPAVAARIPDPDRRRALWYRMVDSEGLALVRRGDVEGARRLLEALLDAAAGGPADAPPASAALTPHPTSRPGDAAPDPRADGFAEGADPAPTAVATTRVGTAPAGAISGSAHGVQGRSRQAPAEPSVPSPLPGHPQPTRSPSHQGPGTVYLVGAGPGDPELLTLRAARILAEADCVLYDRLVSPAVLARVRPGAERIAVGKAPRGAGGSMAAWSQEAILDLLADRARRHRVVVRLKGGDPMVFGRGGEELAELRRRGIPVQVVPGVTSAVAAPGLAGIPLTLRGVASSFTVASGHCQAGSSQDWARLAAADTLVVLMGVANRQATARALIEAGRPPAEPCAFVEWASWPRQRVIRATLEAVAAGCVQTEAPAVWIIGPVAAWADEPAIRGTPPAARVDAPSSPAPVRGASRR</sequence>
<comment type="similarity">
    <text evidence="12">Belongs to the precorrin methyltransferase family.</text>
</comment>
<dbReference type="InterPro" id="IPR050161">
    <property type="entry name" value="Siro_Cobalamin_biosynth"/>
</dbReference>
<dbReference type="Gene3D" id="3.30.950.10">
    <property type="entry name" value="Methyltransferase, Cobalt-precorrin-4 Transmethylase, Domain 2"/>
    <property type="match status" value="1"/>
</dbReference>
<dbReference type="SUPFAM" id="SSF53790">
    <property type="entry name" value="Tetrapyrrole methylase"/>
    <property type="match status" value="1"/>
</dbReference>
<gene>
    <name evidence="17" type="primary">cobA</name>
    <name evidence="17" type="ORF">Q5761_08240</name>
</gene>
<dbReference type="InterPro" id="IPR006367">
    <property type="entry name" value="Sirohaem_synthase_N"/>
</dbReference>
<dbReference type="NCBIfam" id="TIGR01470">
    <property type="entry name" value="cysG_Nterm"/>
    <property type="match status" value="1"/>
</dbReference>
<evidence type="ECO:0000256" key="12">
    <source>
        <dbReference type="RuleBase" id="RU003960"/>
    </source>
</evidence>
<keyword evidence="5" id="KW-0949">S-adenosyl-L-methionine</keyword>
<dbReference type="Gene3D" id="1.10.8.210">
    <property type="entry name" value="Sirohaem synthase, dimerisation domain"/>
    <property type="match status" value="1"/>
</dbReference>
<evidence type="ECO:0000256" key="4">
    <source>
        <dbReference type="ARBA" id="ARBA00022679"/>
    </source>
</evidence>
<dbReference type="GO" id="GO:0004851">
    <property type="term" value="F:uroporphyrin-III C-methyltransferase activity"/>
    <property type="evidence" value="ECO:0007669"/>
    <property type="project" value="UniProtKB-EC"/>
</dbReference>
<dbReference type="InterPro" id="IPR028281">
    <property type="entry name" value="Sirohaem_synthase_central"/>
</dbReference>
<evidence type="ECO:0000256" key="6">
    <source>
        <dbReference type="ARBA" id="ARBA00023002"/>
    </source>
</evidence>
<dbReference type="InterPro" id="IPR006366">
    <property type="entry name" value="CobA/CysG_C"/>
</dbReference>
<reference evidence="17 18" key="1">
    <citation type="submission" date="2023-08" db="EMBL/GenBank/DDBJ databases">
        <title>Genome sequence of Thermaerobacter compostii strain Ins1, a spore-forming filamentous bacterium isolated from a deep geothermal reservoir.</title>
        <authorList>
            <person name="Bregnard D."/>
            <person name="Gonzalez D."/>
            <person name="Junier P."/>
        </authorList>
    </citation>
    <scope>NUCLEOTIDE SEQUENCE [LARGE SCALE GENOMIC DNA]</scope>
    <source>
        <strain evidence="17 18">Ins1</strain>
    </source>
</reference>
<keyword evidence="8" id="KW-0456">Lyase</keyword>
<evidence type="ECO:0000256" key="3">
    <source>
        <dbReference type="ARBA" id="ARBA00022603"/>
    </source>
</evidence>
<dbReference type="CDD" id="cd11642">
    <property type="entry name" value="SUMT"/>
    <property type="match status" value="1"/>
</dbReference>
<dbReference type="PROSITE" id="PS00840">
    <property type="entry name" value="SUMT_2"/>
    <property type="match status" value="1"/>
</dbReference>
<protein>
    <submittedName>
        <fullName evidence="17">Uroporphyrinogen-III C-methyltransferase</fullName>
        <ecNumber evidence="17">2.1.1.107</ecNumber>
    </submittedName>
</protein>
<proteinExistence type="inferred from homology"/>
<dbReference type="InterPro" id="IPR037115">
    <property type="entry name" value="Sirohaem_synt_dimer_dom_sf"/>
</dbReference>
<feature type="region of interest" description="Disordered" evidence="13">
    <location>
        <begin position="229"/>
        <end position="268"/>
    </location>
</feature>
<evidence type="ECO:0000313" key="17">
    <source>
        <dbReference type="EMBL" id="WPD18358.1"/>
    </source>
</evidence>
<dbReference type="PANTHER" id="PTHR45790">
    <property type="entry name" value="SIROHEME SYNTHASE-RELATED"/>
    <property type="match status" value="1"/>
</dbReference>
<dbReference type="InterPro" id="IPR019478">
    <property type="entry name" value="Sirohaem_synthase_dimer_dom"/>
</dbReference>
<dbReference type="NCBIfam" id="NF004790">
    <property type="entry name" value="PRK06136.1"/>
    <property type="match status" value="1"/>
</dbReference>
<evidence type="ECO:0000256" key="2">
    <source>
        <dbReference type="ARBA" id="ARBA00022573"/>
    </source>
</evidence>
<dbReference type="InterPro" id="IPR036291">
    <property type="entry name" value="NAD(P)-bd_dom_sf"/>
</dbReference>
<keyword evidence="10" id="KW-0511">Multifunctional enzyme</keyword>
<keyword evidence="9" id="KW-0627">Porphyrin biosynthesis</keyword>
<dbReference type="Pfam" id="PF00590">
    <property type="entry name" value="TP_methylase"/>
    <property type="match status" value="1"/>
</dbReference>
<dbReference type="PROSITE" id="PS00839">
    <property type="entry name" value="SUMT_1"/>
    <property type="match status" value="1"/>
</dbReference>
<dbReference type="Pfam" id="PF10414">
    <property type="entry name" value="CysG_dimeriser"/>
    <property type="match status" value="1"/>
</dbReference>
<evidence type="ECO:0000259" key="15">
    <source>
        <dbReference type="Pfam" id="PF10414"/>
    </source>
</evidence>
<dbReference type="Gene3D" id="3.40.50.720">
    <property type="entry name" value="NAD(P)-binding Rossmann-like Domain"/>
    <property type="match status" value="1"/>
</dbReference>
<accession>A0ABZ0QLI3</accession>
<dbReference type="SUPFAM" id="SSF51735">
    <property type="entry name" value="NAD(P)-binding Rossmann-fold domains"/>
    <property type="match status" value="1"/>
</dbReference>
<feature type="domain" description="Tetrapyrrole methylase" evidence="14">
    <location>
        <begin position="326"/>
        <end position="539"/>
    </location>
</feature>
<dbReference type="Pfam" id="PF14824">
    <property type="entry name" value="Sirohm_synth_M"/>
    <property type="match status" value="1"/>
</dbReference>
<feature type="region of interest" description="Disordered" evidence="13">
    <location>
        <begin position="281"/>
        <end position="327"/>
    </location>
</feature>
<evidence type="ECO:0000256" key="9">
    <source>
        <dbReference type="ARBA" id="ARBA00023244"/>
    </source>
</evidence>
<evidence type="ECO:0000256" key="13">
    <source>
        <dbReference type="SAM" id="MobiDB-lite"/>
    </source>
</evidence>
<dbReference type="InterPro" id="IPR003043">
    <property type="entry name" value="Uropor_MeTrfase_CS"/>
</dbReference>
<comment type="catalytic activity">
    <reaction evidence="11">
        <text>precorrin-2 + NAD(+) = sirohydrochlorin + NADH + 2 H(+)</text>
        <dbReference type="Rhea" id="RHEA:15613"/>
        <dbReference type="ChEBI" id="CHEBI:15378"/>
        <dbReference type="ChEBI" id="CHEBI:57540"/>
        <dbReference type="ChEBI" id="CHEBI:57945"/>
        <dbReference type="ChEBI" id="CHEBI:58351"/>
        <dbReference type="ChEBI" id="CHEBI:58827"/>
        <dbReference type="EC" id="1.3.1.76"/>
    </reaction>
</comment>
<feature type="compositionally biased region" description="Pro residues" evidence="13">
    <location>
        <begin position="303"/>
        <end position="313"/>
    </location>
</feature>
<dbReference type="NCBIfam" id="TIGR01469">
    <property type="entry name" value="cobA_cysG_Cterm"/>
    <property type="match status" value="1"/>
</dbReference>
<feature type="domain" description="Siroheme synthase central" evidence="16">
    <location>
        <begin position="136"/>
        <end position="162"/>
    </location>
</feature>